<evidence type="ECO:0000256" key="1">
    <source>
        <dbReference type="SAM" id="MobiDB-lite"/>
    </source>
</evidence>
<feature type="region of interest" description="Disordered" evidence="1">
    <location>
        <begin position="364"/>
        <end position="387"/>
    </location>
</feature>
<reference evidence="2 3" key="1">
    <citation type="submission" date="2016-03" db="EMBL/GenBank/DDBJ databases">
        <authorList>
            <person name="Ploux O."/>
        </authorList>
    </citation>
    <scope>NUCLEOTIDE SEQUENCE [LARGE SCALE GENOMIC DNA]</scope>
    <source>
        <strain evidence="2 3">UAMH 11012</strain>
    </source>
</reference>
<dbReference type="AlphaFoldDB" id="A0A1L7WEN9"/>
<dbReference type="OrthoDB" id="5407772at2759"/>
<protein>
    <submittedName>
        <fullName evidence="2">Uncharacterized protein</fullName>
    </submittedName>
</protein>
<evidence type="ECO:0000313" key="3">
    <source>
        <dbReference type="Proteomes" id="UP000184330"/>
    </source>
</evidence>
<organism evidence="2 3">
    <name type="scientific">Phialocephala subalpina</name>
    <dbReference type="NCBI Taxonomy" id="576137"/>
    <lineage>
        <taxon>Eukaryota</taxon>
        <taxon>Fungi</taxon>
        <taxon>Dikarya</taxon>
        <taxon>Ascomycota</taxon>
        <taxon>Pezizomycotina</taxon>
        <taxon>Leotiomycetes</taxon>
        <taxon>Helotiales</taxon>
        <taxon>Mollisiaceae</taxon>
        <taxon>Phialocephala</taxon>
        <taxon>Phialocephala fortinii species complex</taxon>
    </lineage>
</organism>
<dbReference type="EMBL" id="FJOG01000001">
    <property type="protein sequence ID" value="CZR51189.1"/>
    <property type="molecule type" value="Genomic_DNA"/>
</dbReference>
<dbReference type="Proteomes" id="UP000184330">
    <property type="component" value="Unassembled WGS sequence"/>
</dbReference>
<sequence length="463" mass="49243">MSVPSTENSLTKVEEEVIVRAYVQLPTPPDGSGEDIGLDVNPHLPPSPLATGCSVCGPEIDDDLPPLPDSPKRLAKFGIMSIESFNTSVRGLVQEEPDSPIGGYPAAPLADQLSLDGIAPLDTGNLDGQRYSDIQLQDLPRLEITSPQSGPCCSTANVQERQCLVSRSRFSDPLAISLEKKQYIRRPITPLDPLDCSVDEDSGYTTIMVTARESPIRPDNTDMSHDGPRESYVENIDPRAPLPDCCMSPRSHTSLSEGIMVYDLNGPPRAFRGSNCEKSNGVFEPCETTIGAKRLKDSYVHGTGVVGEPLPLVAPRGRKVTVPDTQIHFVGTTDGPGPANGIAKVPAPPGLSTDIVPRSAVPAGVPTDATGRLPVPNPPRIGRGKRLRNKGSSFMRRGRRIVLRKPVLVIILGRQLAPPVKEAIKLISNGVDVAPDVQGLTEAAGIKASKAPAPPTAPAPVPM</sequence>
<name>A0A1L7WEN9_9HELO</name>
<evidence type="ECO:0000313" key="2">
    <source>
        <dbReference type="EMBL" id="CZR51189.1"/>
    </source>
</evidence>
<accession>A0A1L7WEN9</accession>
<gene>
    <name evidence="2" type="ORF">PAC_01064</name>
</gene>
<keyword evidence="3" id="KW-1185">Reference proteome</keyword>
<proteinExistence type="predicted"/>